<name>A0A7W1XST3_9BACL</name>
<dbReference type="PANTHER" id="PTHR23537">
    <property type="match status" value="1"/>
</dbReference>
<feature type="transmembrane region" description="Helical" evidence="6">
    <location>
        <begin position="126"/>
        <end position="149"/>
    </location>
</feature>
<evidence type="ECO:0000256" key="5">
    <source>
        <dbReference type="ARBA" id="ARBA00023136"/>
    </source>
</evidence>
<gene>
    <name evidence="8" type="ORF">H2C83_09200</name>
</gene>
<dbReference type="RefSeq" id="WP_181740054.1">
    <property type="nucleotide sequence ID" value="NZ_JACEOL010000030.1"/>
</dbReference>
<reference evidence="8 9" key="1">
    <citation type="submission" date="2020-07" db="EMBL/GenBank/DDBJ databases">
        <title>Thermoactinomyces phylogeny.</title>
        <authorList>
            <person name="Dunlap C."/>
        </authorList>
    </citation>
    <scope>NUCLEOTIDE SEQUENCE [LARGE SCALE GENOMIC DNA]</scope>
    <source>
        <strain evidence="8 9">AMNI-1</strain>
    </source>
</reference>
<evidence type="ECO:0000259" key="7">
    <source>
        <dbReference type="PROSITE" id="PS50850"/>
    </source>
</evidence>
<keyword evidence="3 6" id="KW-0812">Transmembrane</keyword>
<dbReference type="Gene3D" id="1.20.1250.20">
    <property type="entry name" value="MFS general substrate transporter like domains"/>
    <property type="match status" value="1"/>
</dbReference>
<feature type="transmembrane region" description="Helical" evidence="6">
    <location>
        <begin position="92"/>
        <end position="114"/>
    </location>
</feature>
<feature type="transmembrane region" description="Helical" evidence="6">
    <location>
        <begin position="266"/>
        <end position="284"/>
    </location>
</feature>
<dbReference type="InterPro" id="IPR010645">
    <property type="entry name" value="MFS_4"/>
</dbReference>
<dbReference type="GO" id="GO:0005886">
    <property type="term" value="C:plasma membrane"/>
    <property type="evidence" value="ECO:0007669"/>
    <property type="project" value="UniProtKB-SubCell"/>
</dbReference>
<proteinExistence type="predicted"/>
<evidence type="ECO:0000313" key="9">
    <source>
        <dbReference type="Proteomes" id="UP000538292"/>
    </source>
</evidence>
<feature type="domain" description="Major facilitator superfamily (MFS) profile" evidence="7">
    <location>
        <begin position="1"/>
        <end position="384"/>
    </location>
</feature>
<keyword evidence="2" id="KW-0813">Transport</keyword>
<evidence type="ECO:0000313" key="8">
    <source>
        <dbReference type="EMBL" id="MBA4602486.1"/>
    </source>
</evidence>
<accession>A0A7W1XST3</accession>
<dbReference type="PANTHER" id="PTHR23537:SF1">
    <property type="entry name" value="SUGAR TRANSPORTER"/>
    <property type="match status" value="1"/>
</dbReference>
<dbReference type="InterPro" id="IPR020846">
    <property type="entry name" value="MFS_dom"/>
</dbReference>
<feature type="transmembrane region" description="Helical" evidence="6">
    <location>
        <begin position="155"/>
        <end position="175"/>
    </location>
</feature>
<protein>
    <submittedName>
        <fullName evidence="8">YbfB/YjiJ family MFS transporter</fullName>
    </submittedName>
</protein>
<organism evidence="8 9">
    <name type="scientific">Thermoactinomyces mirandus</name>
    <dbReference type="NCBI Taxonomy" id="2756294"/>
    <lineage>
        <taxon>Bacteria</taxon>
        <taxon>Bacillati</taxon>
        <taxon>Bacillota</taxon>
        <taxon>Bacilli</taxon>
        <taxon>Bacillales</taxon>
        <taxon>Thermoactinomycetaceae</taxon>
        <taxon>Thermoactinomyces</taxon>
    </lineage>
</organism>
<dbReference type="AlphaFoldDB" id="A0A7W1XST3"/>
<feature type="transmembrane region" description="Helical" evidence="6">
    <location>
        <begin position="239"/>
        <end position="259"/>
    </location>
</feature>
<sequence>MFSGMVALLIAMGIGRFAYTPLLPYMQQSQQFSETMAGYLASSNYLGYLLGAVFTGAIRWGNKRTLFCQIGLFANILTTGLMGSTADEWLWWLWRFLSGISSAMVLVLASGIVLDQLAKYRRMSWAGFFYGGVGWGIFFSGLFVPYLVQWLDWDGAWFGLMIFSLLIGLPSFFGLRETDLPNQSSTAETSPRKITHTDKKQLCWLMAAYGCEGLGYIVTGTFLVAIAADIPTLAHHPTISWIVAGLAAIPSCIIWAWIVKYWGYSITLILAYILQAVGVLLPVIETNEAGIYAGAFLFGGTFMGITTLVTSMGRNMYPKQSSQVIGYLTAVYGIGQILGPIGAGILAEKTHSYALSLVGATGILLLGVTFIFIIGLLQYMERKRRYSHDLVSDKIN</sequence>
<keyword evidence="5 6" id="KW-0472">Membrane</keyword>
<evidence type="ECO:0000256" key="2">
    <source>
        <dbReference type="ARBA" id="ARBA00022448"/>
    </source>
</evidence>
<feature type="transmembrane region" description="Helical" evidence="6">
    <location>
        <begin position="290"/>
        <end position="312"/>
    </location>
</feature>
<feature type="transmembrane region" description="Helical" evidence="6">
    <location>
        <begin position="324"/>
        <end position="347"/>
    </location>
</feature>
<evidence type="ECO:0000256" key="4">
    <source>
        <dbReference type="ARBA" id="ARBA00022989"/>
    </source>
</evidence>
<evidence type="ECO:0000256" key="1">
    <source>
        <dbReference type="ARBA" id="ARBA00004651"/>
    </source>
</evidence>
<evidence type="ECO:0000256" key="6">
    <source>
        <dbReference type="SAM" id="Phobius"/>
    </source>
</evidence>
<feature type="transmembrane region" description="Helical" evidence="6">
    <location>
        <begin position="202"/>
        <end position="227"/>
    </location>
</feature>
<dbReference type="Proteomes" id="UP000538292">
    <property type="component" value="Unassembled WGS sequence"/>
</dbReference>
<dbReference type="Pfam" id="PF06779">
    <property type="entry name" value="MFS_4"/>
    <property type="match status" value="1"/>
</dbReference>
<dbReference type="CDD" id="cd06180">
    <property type="entry name" value="MFS_YjiJ"/>
    <property type="match status" value="1"/>
</dbReference>
<feature type="transmembrane region" description="Helical" evidence="6">
    <location>
        <begin position="67"/>
        <end position="86"/>
    </location>
</feature>
<dbReference type="GO" id="GO:0022857">
    <property type="term" value="F:transmembrane transporter activity"/>
    <property type="evidence" value="ECO:0007669"/>
    <property type="project" value="InterPro"/>
</dbReference>
<dbReference type="EMBL" id="JACEOL010000030">
    <property type="protein sequence ID" value="MBA4602486.1"/>
    <property type="molecule type" value="Genomic_DNA"/>
</dbReference>
<evidence type="ECO:0000256" key="3">
    <source>
        <dbReference type="ARBA" id="ARBA00022692"/>
    </source>
</evidence>
<dbReference type="InterPro" id="IPR036259">
    <property type="entry name" value="MFS_trans_sf"/>
</dbReference>
<feature type="transmembrane region" description="Helical" evidence="6">
    <location>
        <begin position="42"/>
        <end position="60"/>
    </location>
</feature>
<dbReference type="SUPFAM" id="SSF103473">
    <property type="entry name" value="MFS general substrate transporter"/>
    <property type="match status" value="1"/>
</dbReference>
<dbReference type="PROSITE" id="PS50850">
    <property type="entry name" value="MFS"/>
    <property type="match status" value="1"/>
</dbReference>
<comment type="subcellular location">
    <subcellularLocation>
        <location evidence="1">Cell membrane</location>
        <topology evidence="1">Multi-pass membrane protein</topology>
    </subcellularLocation>
</comment>
<comment type="caution">
    <text evidence="8">The sequence shown here is derived from an EMBL/GenBank/DDBJ whole genome shotgun (WGS) entry which is preliminary data.</text>
</comment>
<keyword evidence="4 6" id="KW-1133">Transmembrane helix</keyword>
<keyword evidence="9" id="KW-1185">Reference proteome</keyword>
<feature type="transmembrane region" description="Helical" evidence="6">
    <location>
        <begin position="353"/>
        <end position="377"/>
    </location>
</feature>